<keyword evidence="3" id="KW-1185">Reference proteome</keyword>
<protein>
    <recommendedName>
        <fullName evidence="4">Rho termination factor N-terminal domain-containing protein</fullName>
    </recommendedName>
</protein>
<evidence type="ECO:0000313" key="3">
    <source>
        <dbReference type="Proteomes" id="UP000036987"/>
    </source>
</evidence>
<dbReference type="PANTHER" id="PTHR34449:SF2">
    <property type="entry name" value="RHO TERMINATION FACTOR"/>
    <property type="match status" value="1"/>
</dbReference>
<dbReference type="GO" id="GO:1901259">
    <property type="term" value="P:chloroplast rRNA processing"/>
    <property type="evidence" value="ECO:0000318"/>
    <property type="project" value="GO_Central"/>
</dbReference>
<feature type="region of interest" description="Disordered" evidence="1">
    <location>
        <begin position="141"/>
        <end position="183"/>
    </location>
</feature>
<feature type="compositionally biased region" description="Polar residues" evidence="1">
    <location>
        <begin position="46"/>
        <end position="56"/>
    </location>
</feature>
<dbReference type="Proteomes" id="UP000036987">
    <property type="component" value="Unassembled WGS sequence"/>
</dbReference>
<proteinExistence type="predicted"/>
<dbReference type="GO" id="GO:0019843">
    <property type="term" value="F:rRNA binding"/>
    <property type="evidence" value="ECO:0000318"/>
    <property type="project" value="GO_Central"/>
</dbReference>
<dbReference type="GO" id="GO:0009507">
    <property type="term" value="C:chloroplast"/>
    <property type="evidence" value="ECO:0000318"/>
    <property type="project" value="GO_Central"/>
</dbReference>
<feature type="region of interest" description="Disordered" evidence="1">
    <location>
        <begin position="46"/>
        <end position="72"/>
    </location>
</feature>
<dbReference type="AlphaFoldDB" id="A0A0K9PPC1"/>
<dbReference type="PANTHER" id="PTHR34449">
    <property type="entry name" value="RHO TERMINATION FACTOR"/>
    <property type="match status" value="1"/>
</dbReference>
<dbReference type="GO" id="GO:0010239">
    <property type="term" value="P:chloroplast mRNA processing"/>
    <property type="evidence" value="ECO:0000318"/>
    <property type="project" value="GO_Central"/>
</dbReference>
<dbReference type="GO" id="GO:0003729">
    <property type="term" value="F:mRNA binding"/>
    <property type="evidence" value="ECO:0000318"/>
    <property type="project" value="GO_Central"/>
</dbReference>
<organism evidence="2 3">
    <name type="scientific">Zostera marina</name>
    <name type="common">Eelgrass</name>
    <dbReference type="NCBI Taxonomy" id="29655"/>
    <lineage>
        <taxon>Eukaryota</taxon>
        <taxon>Viridiplantae</taxon>
        <taxon>Streptophyta</taxon>
        <taxon>Embryophyta</taxon>
        <taxon>Tracheophyta</taxon>
        <taxon>Spermatophyta</taxon>
        <taxon>Magnoliopsida</taxon>
        <taxon>Liliopsida</taxon>
        <taxon>Zosteraceae</taxon>
        <taxon>Zostera</taxon>
    </lineage>
</organism>
<dbReference type="EMBL" id="LFYR01000729">
    <property type="protein sequence ID" value="KMZ70067.1"/>
    <property type="molecule type" value="Genomic_DNA"/>
</dbReference>
<name>A0A0K9PPC1_ZOSMR</name>
<evidence type="ECO:0000256" key="1">
    <source>
        <dbReference type="SAM" id="MobiDB-lite"/>
    </source>
</evidence>
<comment type="caution">
    <text evidence="2">The sequence shown here is derived from an EMBL/GenBank/DDBJ whole genome shotgun (WGS) entry which is preliminary data.</text>
</comment>
<reference evidence="3" key="1">
    <citation type="journal article" date="2016" name="Nature">
        <title>The genome of the seagrass Zostera marina reveals angiosperm adaptation to the sea.</title>
        <authorList>
            <person name="Olsen J.L."/>
            <person name="Rouze P."/>
            <person name="Verhelst B."/>
            <person name="Lin Y.-C."/>
            <person name="Bayer T."/>
            <person name="Collen J."/>
            <person name="Dattolo E."/>
            <person name="De Paoli E."/>
            <person name="Dittami S."/>
            <person name="Maumus F."/>
            <person name="Michel G."/>
            <person name="Kersting A."/>
            <person name="Lauritano C."/>
            <person name="Lohaus R."/>
            <person name="Toepel M."/>
            <person name="Tonon T."/>
            <person name="Vanneste K."/>
            <person name="Amirebrahimi M."/>
            <person name="Brakel J."/>
            <person name="Bostroem C."/>
            <person name="Chovatia M."/>
            <person name="Grimwood J."/>
            <person name="Jenkins J.W."/>
            <person name="Jueterbock A."/>
            <person name="Mraz A."/>
            <person name="Stam W.T."/>
            <person name="Tice H."/>
            <person name="Bornberg-Bauer E."/>
            <person name="Green P.J."/>
            <person name="Pearson G.A."/>
            <person name="Procaccini G."/>
            <person name="Duarte C.M."/>
            <person name="Schmutz J."/>
            <person name="Reusch T.B.H."/>
            <person name="Van de Peer Y."/>
        </authorList>
    </citation>
    <scope>NUCLEOTIDE SEQUENCE [LARGE SCALE GENOMIC DNA]</scope>
    <source>
        <strain evidence="3">cv. Finnish</strain>
    </source>
</reference>
<sequence length="183" mass="19926">MNMMFSGLRCLPAGHASFSVALWGKVNRSNHYLSICAGGRKNNNISSEKVSNNPITSDDNDGGGSDRSSRSSRLPEILDLFKKIQSSISKRPKKVNKKKSSQFLALEMVDEIGDCSPESSKLDKLKVAKLKQLAKSKGLKGYSKLKKGSASDTQCGSHPTAMRMDGWISSTQTVPGENRTMRA</sequence>
<evidence type="ECO:0008006" key="4">
    <source>
        <dbReference type="Google" id="ProtNLM"/>
    </source>
</evidence>
<gene>
    <name evidence="2" type="ORF">ZOSMA_1G00380</name>
</gene>
<evidence type="ECO:0000313" key="2">
    <source>
        <dbReference type="EMBL" id="KMZ70067.1"/>
    </source>
</evidence>
<accession>A0A0K9PPC1</accession>